<name>A0A7W7H361_9ACTN</name>
<feature type="domain" description="Methyltransferase" evidence="1">
    <location>
        <begin position="67"/>
        <end position="153"/>
    </location>
</feature>
<keyword evidence="2" id="KW-0489">Methyltransferase</keyword>
<dbReference type="SUPFAM" id="SSF53335">
    <property type="entry name" value="S-adenosyl-L-methionine-dependent methyltransferases"/>
    <property type="match status" value="1"/>
</dbReference>
<dbReference type="AlphaFoldDB" id="A0A7W7H361"/>
<dbReference type="InterPro" id="IPR041698">
    <property type="entry name" value="Methyltransf_25"/>
</dbReference>
<reference evidence="2 3" key="1">
    <citation type="submission" date="2020-08" db="EMBL/GenBank/DDBJ databases">
        <title>Sequencing the genomes of 1000 actinobacteria strains.</title>
        <authorList>
            <person name="Klenk H.-P."/>
        </authorList>
    </citation>
    <scope>NUCLEOTIDE SEQUENCE [LARGE SCALE GENOMIC DNA]</scope>
    <source>
        <strain evidence="2 3">DSM 45809</strain>
    </source>
</reference>
<evidence type="ECO:0000313" key="3">
    <source>
        <dbReference type="Proteomes" id="UP000546162"/>
    </source>
</evidence>
<evidence type="ECO:0000313" key="2">
    <source>
        <dbReference type="EMBL" id="MBB4743141.1"/>
    </source>
</evidence>
<gene>
    <name evidence="2" type="ORF">BJY16_006600</name>
</gene>
<dbReference type="GO" id="GO:0032259">
    <property type="term" value="P:methylation"/>
    <property type="evidence" value="ECO:0007669"/>
    <property type="project" value="UniProtKB-KW"/>
</dbReference>
<dbReference type="CDD" id="cd02440">
    <property type="entry name" value="AdoMet_MTases"/>
    <property type="match status" value="1"/>
</dbReference>
<sequence>MTAPAVVCPAALAIYDRALTRAAAGARSPLILRGDSGRETRVDAGAWCDDHRPGDTGLLDRCRGATLDVGCGPGRLTAALLRLGRAALGIDVSAAAVRLARARGATALRRDVFAPLPGQGRWEHLLLADGNLGIGGDPAALLRRCRELLARTGRAHVEVEPPGGGSWAGVATLHAGRDQPGAPLRWAQVAADDLDALARSAGLRTEATWTEEGRWFATLRPGSDGP</sequence>
<keyword evidence="3" id="KW-1185">Reference proteome</keyword>
<dbReference type="Pfam" id="PF13649">
    <property type="entry name" value="Methyltransf_25"/>
    <property type="match status" value="1"/>
</dbReference>
<keyword evidence="2" id="KW-0808">Transferase</keyword>
<evidence type="ECO:0000259" key="1">
    <source>
        <dbReference type="Pfam" id="PF13649"/>
    </source>
</evidence>
<protein>
    <submittedName>
        <fullName evidence="2">SAM-dependent methyltransferase</fullName>
    </submittedName>
</protein>
<dbReference type="InterPro" id="IPR029063">
    <property type="entry name" value="SAM-dependent_MTases_sf"/>
</dbReference>
<dbReference type="Gene3D" id="3.40.50.150">
    <property type="entry name" value="Vaccinia Virus protein VP39"/>
    <property type="match status" value="1"/>
</dbReference>
<proteinExistence type="predicted"/>
<dbReference type="RefSeq" id="WP_239177822.1">
    <property type="nucleotide sequence ID" value="NZ_BAABFG010000005.1"/>
</dbReference>
<dbReference type="GO" id="GO:0008168">
    <property type="term" value="F:methyltransferase activity"/>
    <property type="evidence" value="ECO:0007669"/>
    <property type="project" value="UniProtKB-KW"/>
</dbReference>
<dbReference type="EMBL" id="JACHNB010000001">
    <property type="protein sequence ID" value="MBB4743141.1"/>
    <property type="molecule type" value="Genomic_DNA"/>
</dbReference>
<dbReference type="Proteomes" id="UP000546162">
    <property type="component" value="Unassembled WGS sequence"/>
</dbReference>
<accession>A0A7W7H361</accession>
<organism evidence="2 3">
    <name type="scientific">Actinoplanes octamycinicus</name>
    <dbReference type="NCBI Taxonomy" id="135948"/>
    <lineage>
        <taxon>Bacteria</taxon>
        <taxon>Bacillati</taxon>
        <taxon>Actinomycetota</taxon>
        <taxon>Actinomycetes</taxon>
        <taxon>Micromonosporales</taxon>
        <taxon>Micromonosporaceae</taxon>
        <taxon>Actinoplanes</taxon>
    </lineage>
</organism>
<comment type="caution">
    <text evidence="2">The sequence shown here is derived from an EMBL/GenBank/DDBJ whole genome shotgun (WGS) entry which is preliminary data.</text>
</comment>